<evidence type="ECO:0000259" key="2">
    <source>
        <dbReference type="Pfam" id="PF09995"/>
    </source>
</evidence>
<dbReference type="Pfam" id="PF09995">
    <property type="entry name" value="MPAB_Lcp_cat"/>
    <property type="match status" value="1"/>
</dbReference>
<evidence type="ECO:0000256" key="1">
    <source>
        <dbReference type="SAM" id="MobiDB-lite"/>
    </source>
</evidence>
<dbReference type="GO" id="GO:0016491">
    <property type="term" value="F:oxidoreductase activity"/>
    <property type="evidence" value="ECO:0007669"/>
    <property type="project" value="InterPro"/>
</dbReference>
<feature type="region of interest" description="Disordered" evidence="1">
    <location>
        <begin position="376"/>
        <end position="396"/>
    </location>
</feature>
<feature type="domain" description="ER-bound oxygenase mpaB/mpaB'/Rubber oxygenase catalytic" evidence="2">
    <location>
        <begin position="133"/>
        <end position="320"/>
    </location>
</feature>
<reference evidence="3 4" key="1">
    <citation type="submission" date="2019-08" db="EMBL/GenBank/DDBJ databases">
        <title>Actinomadura sp. nov. CYP1-5 isolated from mountain soil.</title>
        <authorList>
            <person name="Songsumanus A."/>
            <person name="Kuncharoen N."/>
            <person name="Kudo T."/>
            <person name="Yuki M."/>
            <person name="Igarashi Y."/>
            <person name="Tanasupawat S."/>
        </authorList>
    </citation>
    <scope>NUCLEOTIDE SEQUENCE [LARGE SCALE GENOMIC DNA]</scope>
    <source>
        <strain evidence="3 4">GKU157</strain>
    </source>
</reference>
<accession>A0A5D0TVA1</accession>
<dbReference type="PANTHER" id="PTHR37539:SF1">
    <property type="entry name" value="ER-BOUND OXYGENASE MPAB_MPAB'_RUBBER OXYGENASE CATALYTIC DOMAIN-CONTAINING PROTEIN"/>
    <property type="match status" value="1"/>
</dbReference>
<dbReference type="RefSeq" id="WP_148353847.1">
    <property type="nucleotide sequence ID" value="NZ_JBHSBF010000018.1"/>
</dbReference>
<proteinExistence type="predicted"/>
<dbReference type="PANTHER" id="PTHR37539">
    <property type="entry name" value="SECRETED PROTEIN-RELATED"/>
    <property type="match status" value="1"/>
</dbReference>
<organism evidence="3 4">
    <name type="scientific">Actinomadura syzygii</name>
    <dbReference type="NCBI Taxonomy" id="1427538"/>
    <lineage>
        <taxon>Bacteria</taxon>
        <taxon>Bacillati</taxon>
        <taxon>Actinomycetota</taxon>
        <taxon>Actinomycetes</taxon>
        <taxon>Streptosporangiales</taxon>
        <taxon>Thermomonosporaceae</taxon>
        <taxon>Actinomadura</taxon>
    </lineage>
</organism>
<gene>
    <name evidence="3" type="ORF">FXF65_32245</name>
</gene>
<sequence>MPEPATAETGPSTAKGRYTGAYMDSLRLKGDKLADATVEALFTGGEVPRFNTLMRWVTTSGQELPAGLPVAARDYLEATATPPEWVDWGMMEQAREFFIDNDVHISTALSFASMPACYVVPHVAKLLSATHSLEYPARRMAETGQFTVYLMQPDAFQAGGRFLPAAQKVRLLHATIRRHLRQENRWPEPVAICQEDMLGGLMMFSIQVLDALHRLGVHITPGGADAYYYAWKVVGAVLGCDPEEIPPDLEAAREFSDRYMMRHMGPSTEGVHLTRQLIDMYEQVVPGTLLDPIVPALIRFLIGDTAADWLQVPRSRFDTLVKMGPALLGVLESFEDRGPWAAQMSDRLGRLVTHLELSSLTRGRVMHYAIPEELKPAHGIPTPSNRWTPPPPADHP</sequence>
<dbReference type="InterPro" id="IPR018713">
    <property type="entry name" value="MPAB/Lcp_cat_dom"/>
</dbReference>
<keyword evidence="4" id="KW-1185">Reference proteome</keyword>
<dbReference type="EMBL" id="VSFF01000013">
    <property type="protein sequence ID" value="TYC09797.1"/>
    <property type="molecule type" value="Genomic_DNA"/>
</dbReference>
<evidence type="ECO:0000313" key="4">
    <source>
        <dbReference type="Proteomes" id="UP000322634"/>
    </source>
</evidence>
<dbReference type="OrthoDB" id="7614910at2"/>
<name>A0A5D0TVA1_9ACTN</name>
<dbReference type="InterPro" id="IPR037473">
    <property type="entry name" value="Lcp-like"/>
</dbReference>
<protein>
    <submittedName>
        <fullName evidence="3">DUF2236 domain-containing protein</fullName>
    </submittedName>
</protein>
<comment type="caution">
    <text evidence="3">The sequence shown here is derived from an EMBL/GenBank/DDBJ whole genome shotgun (WGS) entry which is preliminary data.</text>
</comment>
<dbReference type="AlphaFoldDB" id="A0A5D0TVA1"/>
<evidence type="ECO:0000313" key="3">
    <source>
        <dbReference type="EMBL" id="TYC09797.1"/>
    </source>
</evidence>
<dbReference type="Proteomes" id="UP000322634">
    <property type="component" value="Unassembled WGS sequence"/>
</dbReference>